<reference evidence="2" key="2">
    <citation type="journal article" date="2020" name="Nat. Commun.">
        <title>Large-scale genome sequencing of mycorrhizal fungi provides insights into the early evolution of symbiotic traits.</title>
        <authorList>
            <person name="Miyauchi S."/>
            <person name="Kiss E."/>
            <person name="Kuo A."/>
            <person name="Drula E."/>
            <person name="Kohler A."/>
            <person name="Sanchez-Garcia M."/>
            <person name="Morin E."/>
            <person name="Andreopoulos B."/>
            <person name="Barry K.W."/>
            <person name="Bonito G."/>
            <person name="Buee M."/>
            <person name="Carver A."/>
            <person name="Chen C."/>
            <person name="Cichocki N."/>
            <person name="Clum A."/>
            <person name="Culley D."/>
            <person name="Crous P.W."/>
            <person name="Fauchery L."/>
            <person name="Girlanda M."/>
            <person name="Hayes R.D."/>
            <person name="Keri Z."/>
            <person name="LaButti K."/>
            <person name="Lipzen A."/>
            <person name="Lombard V."/>
            <person name="Magnuson J."/>
            <person name="Maillard F."/>
            <person name="Murat C."/>
            <person name="Nolan M."/>
            <person name="Ohm R.A."/>
            <person name="Pangilinan J."/>
            <person name="Pereira M.F."/>
            <person name="Perotto S."/>
            <person name="Peter M."/>
            <person name="Pfister S."/>
            <person name="Riley R."/>
            <person name="Sitrit Y."/>
            <person name="Stielow J.B."/>
            <person name="Szollosi G."/>
            <person name="Zifcakova L."/>
            <person name="Stursova M."/>
            <person name="Spatafora J.W."/>
            <person name="Tedersoo L."/>
            <person name="Vaario L.M."/>
            <person name="Yamada A."/>
            <person name="Yan M."/>
            <person name="Wang P."/>
            <person name="Xu J."/>
            <person name="Bruns T."/>
            <person name="Baldrian P."/>
            <person name="Vilgalys R."/>
            <person name="Dunand C."/>
            <person name="Henrissat B."/>
            <person name="Grigoriev I.V."/>
            <person name="Hibbett D."/>
            <person name="Nagy L.G."/>
            <person name="Martin F.M."/>
        </authorList>
    </citation>
    <scope>NUCLEOTIDE SEQUENCE</scope>
    <source>
        <strain evidence="2">Prilba</strain>
    </source>
</reference>
<feature type="region of interest" description="Disordered" evidence="1">
    <location>
        <begin position="206"/>
        <end position="248"/>
    </location>
</feature>
<dbReference type="InterPro" id="IPR013893">
    <property type="entry name" value="RNase_P_Rpp40"/>
</dbReference>
<dbReference type="GO" id="GO:0000172">
    <property type="term" value="C:ribonuclease MRP complex"/>
    <property type="evidence" value="ECO:0007669"/>
    <property type="project" value="TreeGrafter"/>
</dbReference>
<dbReference type="Proteomes" id="UP000759537">
    <property type="component" value="Unassembled WGS sequence"/>
</dbReference>
<sequence>MASSPLEKRTTMISAGRLPSSRLHEMSSSRPFVHQVDVVFPFDHELQVAFSELETDYYTSRAPLAEIYESLRIYGQQSGLASDAQVASTGTFLPDAWSCREGSIILNAGKETFESLGLPGHKILAQMPGAPEQHLINVSLDTPSVNVRSNDFILDSITRWDRSREGSGEGQWDFAFHISHPEKGTGPLSLSRTRHHKVKPSIRNLQNVHIPTSALPPRPNPRPTSTRRGGHRDLSHGEKTTGTDDNDALEDWNERACELFEWIGMVNIDAQRLHANDRVDPYVAVYSGPGPSTVGDMMHIRWHGFLIPQFVQRILDTATTFLSSQMATRPTVPLIGLTIHGSTGVPVLTPPRVPRLEGEDTVSIILALEGTNDPMTNRSANSGDETDLNGSWVVLESIGKWDSRFG</sequence>
<dbReference type="GO" id="GO:0001682">
    <property type="term" value="P:tRNA 5'-leader removal"/>
    <property type="evidence" value="ECO:0007669"/>
    <property type="project" value="InterPro"/>
</dbReference>
<reference evidence="2" key="1">
    <citation type="submission" date="2019-10" db="EMBL/GenBank/DDBJ databases">
        <authorList>
            <consortium name="DOE Joint Genome Institute"/>
            <person name="Kuo A."/>
            <person name="Miyauchi S."/>
            <person name="Kiss E."/>
            <person name="Drula E."/>
            <person name="Kohler A."/>
            <person name="Sanchez-Garcia M."/>
            <person name="Andreopoulos B."/>
            <person name="Barry K.W."/>
            <person name="Bonito G."/>
            <person name="Buee M."/>
            <person name="Carver A."/>
            <person name="Chen C."/>
            <person name="Cichocki N."/>
            <person name="Clum A."/>
            <person name="Culley D."/>
            <person name="Crous P.W."/>
            <person name="Fauchery L."/>
            <person name="Girlanda M."/>
            <person name="Hayes R."/>
            <person name="Keri Z."/>
            <person name="LaButti K."/>
            <person name="Lipzen A."/>
            <person name="Lombard V."/>
            <person name="Magnuson J."/>
            <person name="Maillard F."/>
            <person name="Morin E."/>
            <person name="Murat C."/>
            <person name="Nolan M."/>
            <person name="Ohm R."/>
            <person name="Pangilinan J."/>
            <person name="Pereira M."/>
            <person name="Perotto S."/>
            <person name="Peter M."/>
            <person name="Riley R."/>
            <person name="Sitrit Y."/>
            <person name="Stielow B."/>
            <person name="Szollosi G."/>
            <person name="Zifcakova L."/>
            <person name="Stursova M."/>
            <person name="Spatafora J.W."/>
            <person name="Tedersoo L."/>
            <person name="Vaario L.-M."/>
            <person name="Yamada A."/>
            <person name="Yan M."/>
            <person name="Wang P."/>
            <person name="Xu J."/>
            <person name="Bruns T."/>
            <person name="Baldrian P."/>
            <person name="Vilgalys R."/>
            <person name="Henrissat B."/>
            <person name="Grigoriev I.V."/>
            <person name="Hibbett D."/>
            <person name="Nagy L.G."/>
            <person name="Martin F.M."/>
        </authorList>
    </citation>
    <scope>NUCLEOTIDE SEQUENCE</scope>
    <source>
        <strain evidence="2">Prilba</strain>
    </source>
</reference>
<feature type="compositionally biased region" description="Basic and acidic residues" evidence="1">
    <location>
        <begin position="231"/>
        <end position="242"/>
    </location>
</feature>
<organism evidence="2 3">
    <name type="scientific">Russula ochroleuca</name>
    <dbReference type="NCBI Taxonomy" id="152965"/>
    <lineage>
        <taxon>Eukaryota</taxon>
        <taxon>Fungi</taxon>
        <taxon>Dikarya</taxon>
        <taxon>Basidiomycota</taxon>
        <taxon>Agaricomycotina</taxon>
        <taxon>Agaricomycetes</taxon>
        <taxon>Russulales</taxon>
        <taxon>Russulaceae</taxon>
        <taxon>Russula</taxon>
    </lineage>
</organism>
<evidence type="ECO:0000256" key="1">
    <source>
        <dbReference type="SAM" id="MobiDB-lite"/>
    </source>
</evidence>
<evidence type="ECO:0000313" key="2">
    <source>
        <dbReference type="EMBL" id="KAF8460457.1"/>
    </source>
</evidence>
<dbReference type="GO" id="GO:0000171">
    <property type="term" value="F:ribonuclease MRP activity"/>
    <property type="evidence" value="ECO:0007669"/>
    <property type="project" value="TreeGrafter"/>
</dbReference>
<keyword evidence="3" id="KW-1185">Reference proteome</keyword>
<gene>
    <name evidence="2" type="ORF">DFH94DRAFT_858375</name>
</gene>
<dbReference type="Pfam" id="PF08584">
    <property type="entry name" value="Ribonuc_P_40"/>
    <property type="match status" value="1"/>
</dbReference>
<comment type="caution">
    <text evidence="2">The sequence shown here is derived from an EMBL/GenBank/DDBJ whole genome shotgun (WGS) entry which is preliminary data.</text>
</comment>
<dbReference type="AlphaFoldDB" id="A0A9P5MLZ4"/>
<proteinExistence type="predicted"/>
<dbReference type="GO" id="GO:0004526">
    <property type="term" value="F:ribonuclease P activity"/>
    <property type="evidence" value="ECO:0007669"/>
    <property type="project" value="TreeGrafter"/>
</dbReference>
<dbReference type="GO" id="GO:0000447">
    <property type="term" value="P:endonucleolytic cleavage in ITS1 to separate SSU-rRNA from 5.8S rRNA and LSU-rRNA from tricistronic rRNA transcript (SSU-rRNA, 5.8S rRNA, LSU-rRNA)"/>
    <property type="evidence" value="ECO:0007669"/>
    <property type="project" value="TreeGrafter"/>
</dbReference>
<accession>A0A9P5MLZ4</accession>
<dbReference type="PANTHER" id="PTHR15396">
    <property type="entry name" value="RIBONUCLEASE P PROTEIN SUBUNIT P40"/>
    <property type="match status" value="1"/>
</dbReference>
<name>A0A9P5MLZ4_9AGAM</name>
<dbReference type="EMBL" id="WHVB01000179">
    <property type="protein sequence ID" value="KAF8460457.1"/>
    <property type="molecule type" value="Genomic_DNA"/>
</dbReference>
<evidence type="ECO:0000313" key="3">
    <source>
        <dbReference type="Proteomes" id="UP000759537"/>
    </source>
</evidence>
<protein>
    <submittedName>
        <fullName evidence="2">Ribonuclease P 40kDa subunit-domain-containing protein</fullName>
    </submittedName>
</protein>
<dbReference type="GO" id="GO:0030681">
    <property type="term" value="C:multimeric ribonuclease P complex"/>
    <property type="evidence" value="ECO:0007669"/>
    <property type="project" value="TreeGrafter"/>
</dbReference>
<dbReference type="OrthoDB" id="63112at2759"/>
<dbReference type="PANTHER" id="PTHR15396:SF1">
    <property type="entry name" value="RIBONUCLEASE P PROTEIN SUBUNIT P40"/>
    <property type="match status" value="1"/>
</dbReference>